<dbReference type="InterPro" id="IPR020103">
    <property type="entry name" value="PsdUridine_synth_cat_dom_sf"/>
</dbReference>
<evidence type="ECO:0000256" key="2">
    <source>
        <dbReference type="ARBA" id="ARBA00031870"/>
    </source>
</evidence>
<evidence type="ECO:0000313" key="5">
    <source>
        <dbReference type="EMBL" id="RSX54840.1"/>
    </source>
</evidence>
<dbReference type="GO" id="GO:0140098">
    <property type="term" value="F:catalytic activity, acting on RNA"/>
    <property type="evidence" value="ECO:0007669"/>
    <property type="project" value="UniProtKB-ARBA"/>
</dbReference>
<reference evidence="5 6" key="1">
    <citation type="submission" date="2018-09" db="EMBL/GenBank/DDBJ databases">
        <title>Characterization of the phylogenetic diversity of five novel species belonging to the genus Bifidobacterium.</title>
        <authorList>
            <person name="Lugli G.A."/>
            <person name="Duranti S."/>
            <person name="Milani C."/>
        </authorList>
    </citation>
    <scope>NUCLEOTIDE SEQUENCE [LARGE SCALE GENOMIC DNA]</scope>
    <source>
        <strain evidence="5 6">2036B</strain>
    </source>
</reference>
<dbReference type="RefSeq" id="WP_125963534.1">
    <property type="nucleotide sequence ID" value="NZ_QXGM01000002.1"/>
</dbReference>
<accession>A0A430FPS4</accession>
<sequence>MRAHRYVTDEPDIPFECPVIYEDERILVVDKPHFLASMPRGMWYRQTALMRMRAIYGDDVTLAHRLDRMTAGVLVLVKAKEYRGTYQRLFEQRRVTKIYECLAPLKPTQRPRTGTVRELEPPRPFPLERRSRIIKHKGVLQAYEERGETNSVTIIERLGLEPGKRDEHGNLVAKYRLHPVSGRTHQLRLHMCSLGLPILNDPWYPRVQDQLFNDFSRPLALVARELMFTDPVTGEPRKFVSKQLLDSAVRPDD</sequence>
<dbReference type="InterPro" id="IPR006224">
    <property type="entry name" value="PsdUridine_synth_RluA-like_CS"/>
</dbReference>
<dbReference type="AlphaFoldDB" id="A0A430FPS4"/>
<dbReference type="PANTHER" id="PTHR21600">
    <property type="entry name" value="MITOCHONDRIAL RNA PSEUDOURIDINE SYNTHASE"/>
    <property type="match status" value="1"/>
</dbReference>
<dbReference type="GO" id="GO:0000455">
    <property type="term" value="P:enzyme-directed rRNA pseudouridine synthesis"/>
    <property type="evidence" value="ECO:0007669"/>
    <property type="project" value="TreeGrafter"/>
</dbReference>
<dbReference type="PROSITE" id="PS01129">
    <property type="entry name" value="PSI_RLU"/>
    <property type="match status" value="1"/>
</dbReference>
<evidence type="ECO:0000256" key="1">
    <source>
        <dbReference type="ARBA" id="ARBA00000073"/>
    </source>
</evidence>
<dbReference type="EMBL" id="QXGM01000002">
    <property type="protein sequence ID" value="RSX54840.1"/>
    <property type="molecule type" value="Genomic_DNA"/>
</dbReference>
<dbReference type="OrthoDB" id="9807829at2"/>
<name>A0A430FPS4_9BIFI</name>
<dbReference type="Gene3D" id="3.30.2350.10">
    <property type="entry name" value="Pseudouridine synthase"/>
    <property type="match status" value="1"/>
</dbReference>
<dbReference type="GO" id="GO:0003723">
    <property type="term" value="F:RNA binding"/>
    <property type="evidence" value="ECO:0007669"/>
    <property type="project" value="InterPro"/>
</dbReference>
<dbReference type="PANTHER" id="PTHR21600:SF84">
    <property type="entry name" value="PSEUDOURIDINE SYNTHASE RSUA_RLUA-LIKE DOMAIN-CONTAINING PROTEIN"/>
    <property type="match status" value="1"/>
</dbReference>
<dbReference type="GO" id="GO:0009982">
    <property type="term" value="F:pseudouridine synthase activity"/>
    <property type="evidence" value="ECO:0007669"/>
    <property type="project" value="InterPro"/>
</dbReference>
<evidence type="ECO:0000259" key="4">
    <source>
        <dbReference type="Pfam" id="PF00849"/>
    </source>
</evidence>
<protein>
    <recommendedName>
        <fullName evidence="2">RNA pseudouridylate synthase</fullName>
    </recommendedName>
    <alternativeName>
        <fullName evidence="3">RNA-uridine isomerase</fullName>
    </alternativeName>
</protein>
<dbReference type="Proteomes" id="UP000287609">
    <property type="component" value="Unassembled WGS sequence"/>
</dbReference>
<gene>
    <name evidence="5" type="ORF">D2E26_0894</name>
</gene>
<keyword evidence="6" id="KW-1185">Reference proteome</keyword>
<comment type="catalytic activity">
    <reaction evidence="1">
        <text>a uridine in RNA = a pseudouridine in RNA</text>
        <dbReference type="Rhea" id="RHEA:48348"/>
        <dbReference type="Rhea" id="RHEA-COMP:12068"/>
        <dbReference type="Rhea" id="RHEA-COMP:12069"/>
        <dbReference type="ChEBI" id="CHEBI:65314"/>
        <dbReference type="ChEBI" id="CHEBI:65315"/>
    </reaction>
</comment>
<organism evidence="5 6">
    <name type="scientific">Bifidobacterium dolichotidis</name>
    <dbReference type="NCBI Taxonomy" id="2306976"/>
    <lineage>
        <taxon>Bacteria</taxon>
        <taxon>Bacillati</taxon>
        <taxon>Actinomycetota</taxon>
        <taxon>Actinomycetes</taxon>
        <taxon>Bifidobacteriales</taxon>
        <taxon>Bifidobacteriaceae</taxon>
        <taxon>Bifidobacterium</taxon>
    </lineage>
</organism>
<evidence type="ECO:0000256" key="3">
    <source>
        <dbReference type="ARBA" id="ARBA00033164"/>
    </source>
</evidence>
<proteinExistence type="predicted"/>
<dbReference type="Pfam" id="PF00849">
    <property type="entry name" value="PseudoU_synth_2"/>
    <property type="match status" value="1"/>
</dbReference>
<dbReference type="InterPro" id="IPR050188">
    <property type="entry name" value="RluA_PseudoU_synthase"/>
</dbReference>
<evidence type="ECO:0000313" key="6">
    <source>
        <dbReference type="Proteomes" id="UP000287609"/>
    </source>
</evidence>
<dbReference type="InterPro" id="IPR006145">
    <property type="entry name" value="PsdUridine_synth_RsuA/RluA"/>
</dbReference>
<feature type="domain" description="Pseudouridine synthase RsuA/RluA-like" evidence="4">
    <location>
        <begin position="26"/>
        <end position="191"/>
    </location>
</feature>
<comment type="caution">
    <text evidence="5">The sequence shown here is derived from an EMBL/GenBank/DDBJ whole genome shotgun (WGS) entry which is preliminary data.</text>
</comment>
<dbReference type="SUPFAM" id="SSF55120">
    <property type="entry name" value="Pseudouridine synthase"/>
    <property type="match status" value="1"/>
</dbReference>